<organism evidence="2 3">
    <name type="scientific">Altererythrobacter arenosus</name>
    <dbReference type="NCBI Taxonomy" id="3032592"/>
    <lineage>
        <taxon>Bacteria</taxon>
        <taxon>Pseudomonadati</taxon>
        <taxon>Pseudomonadota</taxon>
        <taxon>Alphaproteobacteria</taxon>
        <taxon>Sphingomonadales</taxon>
        <taxon>Erythrobacteraceae</taxon>
        <taxon>Altererythrobacter</taxon>
    </lineage>
</organism>
<proteinExistence type="predicted"/>
<dbReference type="Proteomes" id="UP001215827">
    <property type="component" value="Chromosome"/>
</dbReference>
<feature type="transmembrane region" description="Helical" evidence="1">
    <location>
        <begin position="38"/>
        <end position="57"/>
    </location>
</feature>
<gene>
    <name evidence="2" type="ORF">P7228_12365</name>
</gene>
<dbReference type="EMBL" id="CP121106">
    <property type="protein sequence ID" value="WFL76783.1"/>
    <property type="molecule type" value="Genomic_DNA"/>
</dbReference>
<evidence type="ECO:0000313" key="2">
    <source>
        <dbReference type="EMBL" id="WFL76783.1"/>
    </source>
</evidence>
<keyword evidence="1" id="KW-0472">Membrane</keyword>
<dbReference type="RefSeq" id="WP_278015543.1">
    <property type="nucleotide sequence ID" value="NZ_CP121106.1"/>
</dbReference>
<accession>A0ABY8FP34</accession>
<feature type="transmembrane region" description="Helical" evidence="1">
    <location>
        <begin position="63"/>
        <end position="83"/>
    </location>
</feature>
<evidence type="ECO:0000313" key="3">
    <source>
        <dbReference type="Proteomes" id="UP001215827"/>
    </source>
</evidence>
<evidence type="ECO:0000256" key="1">
    <source>
        <dbReference type="SAM" id="Phobius"/>
    </source>
</evidence>
<name>A0ABY8FP34_9SPHN</name>
<sequence length="92" mass="9745">MYFIGALIIAGLTAGFATSVALFIRRVWPNVSLKRRRWIAPIVGAVMAMSPAFVSAAKEGAGPVLSVLLLSGVLALLAGYPAVRFFDSPPRN</sequence>
<feature type="transmembrane region" description="Helical" evidence="1">
    <location>
        <begin position="6"/>
        <end position="26"/>
    </location>
</feature>
<protein>
    <submittedName>
        <fullName evidence="2">Uncharacterized protein</fullName>
    </submittedName>
</protein>
<keyword evidence="1" id="KW-1133">Transmembrane helix</keyword>
<reference evidence="2 3" key="1">
    <citation type="submission" date="2023-03" db="EMBL/GenBank/DDBJ databases">
        <title>Altererythrobacter sp. CAU 1644 isolated from sand.</title>
        <authorList>
            <person name="Kim W."/>
        </authorList>
    </citation>
    <scope>NUCLEOTIDE SEQUENCE [LARGE SCALE GENOMIC DNA]</scope>
    <source>
        <strain evidence="2 3">CAU 1644</strain>
    </source>
</reference>
<keyword evidence="3" id="KW-1185">Reference proteome</keyword>
<keyword evidence="1" id="KW-0812">Transmembrane</keyword>